<dbReference type="GO" id="GO:0000266">
    <property type="term" value="P:mitochondrial fission"/>
    <property type="evidence" value="ECO:0007669"/>
    <property type="project" value="TreeGrafter"/>
</dbReference>
<comment type="similarity">
    <text evidence="1">Belongs to the GST superfamily.</text>
</comment>
<dbReference type="SUPFAM" id="SSF52833">
    <property type="entry name" value="Thioredoxin-like"/>
    <property type="match status" value="1"/>
</dbReference>
<feature type="transmembrane region" description="Helical" evidence="2">
    <location>
        <begin position="353"/>
        <end position="370"/>
    </location>
</feature>
<evidence type="ECO:0000256" key="2">
    <source>
        <dbReference type="SAM" id="Phobius"/>
    </source>
</evidence>
<feature type="domain" description="GST N-terminal" evidence="3">
    <location>
        <begin position="41"/>
        <end position="142"/>
    </location>
</feature>
<dbReference type="InterPro" id="IPR036249">
    <property type="entry name" value="Thioredoxin-like_sf"/>
</dbReference>
<dbReference type="GO" id="GO:0005741">
    <property type="term" value="C:mitochondrial outer membrane"/>
    <property type="evidence" value="ECO:0007669"/>
    <property type="project" value="TreeGrafter"/>
</dbReference>
<reference evidence="4" key="1">
    <citation type="submission" date="2014-11" db="EMBL/GenBank/DDBJ databases">
        <authorList>
            <person name="Otto D Thomas"/>
            <person name="Naeem Raeece"/>
        </authorList>
    </citation>
    <scope>NUCLEOTIDE SEQUENCE</scope>
</reference>
<evidence type="ECO:0000313" key="4">
    <source>
        <dbReference type="EMBL" id="CEM07837.1"/>
    </source>
</evidence>
<dbReference type="Gene3D" id="1.20.1050.10">
    <property type="match status" value="1"/>
</dbReference>
<dbReference type="SUPFAM" id="SSF47616">
    <property type="entry name" value="GST C-terminal domain-like"/>
    <property type="match status" value="1"/>
</dbReference>
<keyword evidence="2" id="KW-0812">Transmembrane</keyword>
<dbReference type="InterPro" id="IPR036282">
    <property type="entry name" value="Glutathione-S-Trfase_C_sf"/>
</dbReference>
<accession>A0A0G4F630</accession>
<dbReference type="CDD" id="cd00299">
    <property type="entry name" value="GST_C_family"/>
    <property type="match status" value="1"/>
</dbReference>
<gene>
    <name evidence="4" type="ORF">Cvel_15375</name>
</gene>
<evidence type="ECO:0000256" key="1">
    <source>
        <dbReference type="ARBA" id="ARBA00007409"/>
    </source>
</evidence>
<dbReference type="GO" id="GO:0008053">
    <property type="term" value="P:mitochondrial fusion"/>
    <property type="evidence" value="ECO:0007669"/>
    <property type="project" value="TreeGrafter"/>
</dbReference>
<keyword evidence="2" id="KW-0472">Membrane</keyword>
<dbReference type="InterPro" id="IPR004045">
    <property type="entry name" value="Glutathione_S-Trfase_N"/>
</dbReference>
<dbReference type="PANTHER" id="PTHR44188">
    <property type="entry name" value="GDAP1, ISOFORM A"/>
    <property type="match status" value="1"/>
</dbReference>
<dbReference type="AlphaFoldDB" id="A0A0G4F630"/>
<organism evidence="4">
    <name type="scientific">Chromera velia CCMP2878</name>
    <dbReference type="NCBI Taxonomy" id="1169474"/>
    <lineage>
        <taxon>Eukaryota</taxon>
        <taxon>Sar</taxon>
        <taxon>Alveolata</taxon>
        <taxon>Colpodellida</taxon>
        <taxon>Chromeraceae</taxon>
        <taxon>Chromera</taxon>
    </lineage>
</organism>
<keyword evidence="2" id="KW-1133">Transmembrane helix</keyword>
<evidence type="ECO:0000259" key="3">
    <source>
        <dbReference type="PROSITE" id="PS50404"/>
    </source>
</evidence>
<sequence length="375" mass="41979">MFEEDPRDPLWGKPNVVEKLPFLPAISKPNLVTTRDEAGAFVPLLYHNQGSYYSQVARLALIESGLQFRYRDIDLHKADAEQNQEWYLRMHPGGVVPLLLAPPQIRSKKYLPLPGSEPTLRFIMSDPWVIVRPAGYKPSSPHEIFCMSSLAIPEILEDDGESFLKSFFSLDIEELSIPWMAMQIPRFLRFVTPHYEMCCESEKHLTGTAVKTDSQIVREACTKKTQGNKARLARYLDPEEAIKHGTAEALTFLSKLDTQLERSGGPFIAGPMYSACDVVATVFLARADFFPLLRDAIRSSPRVAEYDHLMQERPSYKAAGVLRSPPVSPKAIMAAMVLKCLAGKAFKSARSPLGMSILVAFVGAAVAFAWKKFRN</sequence>
<proteinExistence type="inferred from homology"/>
<dbReference type="PROSITE" id="PS50404">
    <property type="entry name" value="GST_NTER"/>
    <property type="match status" value="1"/>
</dbReference>
<dbReference type="Gene3D" id="3.40.30.10">
    <property type="entry name" value="Glutaredoxin"/>
    <property type="match status" value="1"/>
</dbReference>
<dbReference type="GO" id="GO:0006626">
    <property type="term" value="P:protein targeting to mitochondrion"/>
    <property type="evidence" value="ECO:0007669"/>
    <property type="project" value="TreeGrafter"/>
</dbReference>
<protein>
    <recommendedName>
        <fullName evidence="3">GST N-terminal domain-containing protein</fullName>
    </recommendedName>
</protein>
<dbReference type="PANTHER" id="PTHR44188:SF1">
    <property type="entry name" value="GDAP1, ISOFORM A"/>
    <property type="match status" value="1"/>
</dbReference>
<dbReference type="VEuPathDB" id="CryptoDB:Cvel_15375"/>
<name>A0A0G4F630_9ALVE</name>
<dbReference type="EMBL" id="CDMZ01000148">
    <property type="protein sequence ID" value="CEM07837.1"/>
    <property type="molecule type" value="Genomic_DNA"/>
</dbReference>
<dbReference type="Pfam" id="PF13417">
    <property type="entry name" value="GST_N_3"/>
    <property type="match status" value="1"/>
</dbReference>